<dbReference type="KEGG" id="mri:Mal4_46820"/>
<dbReference type="GO" id="GO:0043856">
    <property type="term" value="F:anti-sigma factor antagonist activity"/>
    <property type="evidence" value="ECO:0007669"/>
    <property type="project" value="TreeGrafter"/>
</dbReference>
<protein>
    <submittedName>
        <fullName evidence="2">STAS domain protein</fullName>
    </submittedName>
</protein>
<dbReference type="OrthoDB" id="280386at2"/>
<name>A0A517ZCV8_9PLAN</name>
<gene>
    <name evidence="2" type="ORF">Mal4_46820</name>
</gene>
<dbReference type="AlphaFoldDB" id="A0A517ZCV8"/>
<reference evidence="2 3" key="1">
    <citation type="submission" date="2019-02" db="EMBL/GenBank/DDBJ databases">
        <title>Deep-cultivation of Planctomycetes and their phenomic and genomic characterization uncovers novel biology.</title>
        <authorList>
            <person name="Wiegand S."/>
            <person name="Jogler M."/>
            <person name="Boedeker C."/>
            <person name="Pinto D."/>
            <person name="Vollmers J."/>
            <person name="Rivas-Marin E."/>
            <person name="Kohn T."/>
            <person name="Peeters S.H."/>
            <person name="Heuer A."/>
            <person name="Rast P."/>
            <person name="Oberbeckmann S."/>
            <person name="Bunk B."/>
            <person name="Jeske O."/>
            <person name="Meyerdierks A."/>
            <person name="Storesund J.E."/>
            <person name="Kallscheuer N."/>
            <person name="Luecker S."/>
            <person name="Lage O.M."/>
            <person name="Pohl T."/>
            <person name="Merkel B.J."/>
            <person name="Hornburger P."/>
            <person name="Mueller R.-W."/>
            <person name="Bruemmer F."/>
            <person name="Labrenz M."/>
            <person name="Spormann A.M."/>
            <person name="Op den Camp H."/>
            <person name="Overmann J."/>
            <person name="Amann R."/>
            <person name="Jetten M.S.M."/>
            <person name="Mascher T."/>
            <person name="Medema M.H."/>
            <person name="Devos D.P."/>
            <person name="Kaster A.-K."/>
            <person name="Ovreas L."/>
            <person name="Rohde M."/>
            <person name="Galperin M.Y."/>
            <person name="Jogler C."/>
        </authorList>
    </citation>
    <scope>NUCLEOTIDE SEQUENCE [LARGE SCALE GENOMIC DNA]</scope>
    <source>
        <strain evidence="2 3">Mal4</strain>
    </source>
</reference>
<dbReference type="SUPFAM" id="SSF52091">
    <property type="entry name" value="SpoIIaa-like"/>
    <property type="match status" value="1"/>
</dbReference>
<accession>A0A517ZCV8</accession>
<evidence type="ECO:0000313" key="3">
    <source>
        <dbReference type="Proteomes" id="UP000320496"/>
    </source>
</evidence>
<proteinExistence type="predicted"/>
<dbReference type="PANTHER" id="PTHR33495">
    <property type="entry name" value="ANTI-SIGMA FACTOR ANTAGONIST TM_1081-RELATED-RELATED"/>
    <property type="match status" value="1"/>
</dbReference>
<dbReference type="RefSeq" id="WP_145371560.1">
    <property type="nucleotide sequence ID" value="NZ_CP036275.1"/>
</dbReference>
<dbReference type="CDD" id="cd07043">
    <property type="entry name" value="STAS_anti-anti-sigma_factors"/>
    <property type="match status" value="1"/>
</dbReference>
<keyword evidence="3" id="KW-1185">Reference proteome</keyword>
<dbReference type="Pfam" id="PF01740">
    <property type="entry name" value="STAS"/>
    <property type="match status" value="1"/>
</dbReference>
<evidence type="ECO:0000313" key="2">
    <source>
        <dbReference type="EMBL" id="QDU40326.1"/>
    </source>
</evidence>
<organism evidence="2 3">
    <name type="scientific">Maioricimonas rarisocia</name>
    <dbReference type="NCBI Taxonomy" id="2528026"/>
    <lineage>
        <taxon>Bacteria</taxon>
        <taxon>Pseudomonadati</taxon>
        <taxon>Planctomycetota</taxon>
        <taxon>Planctomycetia</taxon>
        <taxon>Planctomycetales</taxon>
        <taxon>Planctomycetaceae</taxon>
        <taxon>Maioricimonas</taxon>
    </lineage>
</organism>
<feature type="domain" description="STAS" evidence="1">
    <location>
        <begin position="3"/>
        <end position="116"/>
    </location>
</feature>
<dbReference type="Proteomes" id="UP000320496">
    <property type="component" value="Chromosome"/>
</dbReference>
<dbReference type="Gene3D" id="3.30.750.24">
    <property type="entry name" value="STAS domain"/>
    <property type="match status" value="1"/>
</dbReference>
<sequence length="123" mass="13739">MASSPDIQHEDGVTVVVFGQDFDSIGEDRIDAVADVLTQAAAQQTAGVVIDLSHTSFFGSSFIEQLFRLWNRMKKEGQGRFAICGLQPYCREVLEVTNLHQLWILTDTRAEAIHEIKNAEDDD</sequence>
<evidence type="ECO:0000259" key="1">
    <source>
        <dbReference type="PROSITE" id="PS50801"/>
    </source>
</evidence>
<dbReference type="EMBL" id="CP036275">
    <property type="protein sequence ID" value="QDU40326.1"/>
    <property type="molecule type" value="Genomic_DNA"/>
</dbReference>
<dbReference type="PROSITE" id="PS50801">
    <property type="entry name" value="STAS"/>
    <property type="match status" value="1"/>
</dbReference>
<dbReference type="InterPro" id="IPR002645">
    <property type="entry name" value="STAS_dom"/>
</dbReference>
<dbReference type="InterPro" id="IPR036513">
    <property type="entry name" value="STAS_dom_sf"/>
</dbReference>